<keyword evidence="3" id="KW-1185">Reference proteome</keyword>
<dbReference type="Proteomes" id="UP001551482">
    <property type="component" value="Unassembled WGS sequence"/>
</dbReference>
<comment type="caution">
    <text evidence="2">The sequence shown here is derived from an EMBL/GenBank/DDBJ whole genome shotgun (WGS) entry which is preliminary data.</text>
</comment>
<reference evidence="2 3" key="1">
    <citation type="submission" date="2024-06" db="EMBL/GenBank/DDBJ databases">
        <title>The Natural Products Discovery Center: Release of the First 8490 Sequenced Strains for Exploring Actinobacteria Biosynthetic Diversity.</title>
        <authorList>
            <person name="Kalkreuter E."/>
            <person name="Kautsar S.A."/>
            <person name="Yang D."/>
            <person name="Bader C.D."/>
            <person name="Teijaro C.N."/>
            <person name="Fluegel L."/>
            <person name="Davis C.M."/>
            <person name="Simpson J.R."/>
            <person name="Lauterbach L."/>
            <person name="Steele A.D."/>
            <person name="Gui C."/>
            <person name="Meng S."/>
            <person name="Li G."/>
            <person name="Viehrig K."/>
            <person name="Ye F."/>
            <person name="Su P."/>
            <person name="Kiefer A.F."/>
            <person name="Nichols A."/>
            <person name="Cepeda A.J."/>
            <person name="Yan W."/>
            <person name="Fan B."/>
            <person name="Jiang Y."/>
            <person name="Adhikari A."/>
            <person name="Zheng C.-J."/>
            <person name="Schuster L."/>
            <person name="Cowan T.M."/>
            <person name="Smanski M.J."/>
            <person name="Chevrette M.G."/>
            <person name="De Carvalho L.P.S."/>
            <person name="Shen B."/>
        </authorList>
    </citation>
    <scope>NUCLEOTIDE SEQUENCE [LARGE SCALE GENOMIC DNA]</scope>
    <source>
        <strain evidence="2 3">NPDC048946</strain>
    </source>
</reference>
<evidence type="ECO:0000313" key="2">
    <source>
        <dbReference type="EMBL" id="MEU8140230.1"/>
    </source>
</evidence>
<name>A0ABV3DWV3_9ACTN</name>
<protein>
    <submittedName>
        <fullName evidence="2">Uncharacterized protein</fullName>
    </submittedName>
</protein>
<organism evidence="2 3">
    <name type="scientific">Streptodolium elevatio</name>
    <dbReference type="NCBI Taxonomy" id="3157996"/>
    <lineage>
        <taxon>Bacteria</taxon>
        <taxon>Bacillati</taxon>
        <taxon>Actinomycetota</taxon>
        <taxon>Actinomycetes</taxon>
        <taxon>Kitasatosporales</taxon>
        <taxon>Streptomycetaceae</taxon>
        <taxon>Streptodolium</taxon>
    </lineage>
</organism>
<dbReference type="EMBL" id="JBEZFP010000274">
    <property type="protein sequence ID" value="MEU8140230.1"/>
    <property type="molecule type" value="Genomic_DNA"/>
</dbReference>
<evidence type="ECO:0000313" key="3">
    <source>
        <dbReference type="Proteomes" id="UP001551482"/>
    </source>
</evidence>
<proteinExistence type="predicted"/>
<sequence>MTRLDDLLYKAKCELNAVVDGYDLDAATRRLASRSIWHELTDAVGVPPAGAVVPPSDDVQPDGIGTAAQDLEALCRRTVRSADSGELLHGFISDFHPGGARVFACLLYLTGRSDGAVFWWHFAAGAEDVTSMRCLTLHHMVDGHTEIAWIWSERARAAGVSAASCPVPGLPGGADPSTLVAKAERKIRELHDPQLEPSPGPIYLPEPALADDLEPAR</sequence>
<dbReference type="RefSeq" id="WP_358365211.1">
    <property type="nucleotide sequence ID" value="NZ_JBEZFP010000274.1"/>
</dbReference>
<gene>
    <name evidence="2" type="ORF">AB0C36_42965</name>
</gene>
<feature type="region of interest" description="Disordered" evidence="1">
    <location>
        <begin position="190"/>
        <end position="217"/>
    </location>
</feature>
<accession>A0ABV3DWV3</accession>
<evidence type="ECO:0000256" key="1">
    <source>
        <dbReference type="SAM" id="MobiDB-lite"/>
    </source>
</evidence>